<comment type="caution">
    <text evidence="2">The sequence shown here is derived from an EMBL/GenBank/DDBJ whole genome shotgun (WGS) entry which is preliminary data.</text>
</comment>
<dbReference type="AlphaFoldDB" id="A0A2W2BEG0"/>
<dbReference type="EMBL" id="POTX01000328">
    <property type="protein sequence ID" value="PZF86001.1"/>
    <property type="molecule type" value="Genomic_DNA"/>
</dbReference>
<protein>
    <submittedName>
        <fullName evidence="2">Uncharacterized protein</fullName>
    </submittedName>
</protein>
<organism evidence="2 3">
    <name type="scientific">Micromonospora endophytica</name>
    <dbReference type="NCBI Taxonomy" id="515350"/>
    <lineage>
        <taxon>Bacteria</taxon>
        <taxon>Bacillati</taxon>
        <taxon>Actinomycetota</taxon>
        <taxon>Actinomycetes</taxon>
        <taxon>Micromonosporales</taxon>
        <taxon>Micromonosporaceae</taxon>
        <taxon>Micromonospora</taxon>
    </lineage>
</organism>
<evidence type="ECO:0000313" key="2">
    <source>
        <dbReference type="EMBL" id="PZF86001.1"/>
    </source>
</evidence>
<accession>A0A2W2BEG0</accession>
<proteinExistence type="predicted"/>
<dbReference type="Proteomes" id="UP000248627">
    <property type="component" value="Unassembled WGS sequence"/>
</dbReference>
<sequence length="78" mass="8508">MKNCTRYGHAAASRAFTRFHAQFHANPAADLCPDALGSLRNQHHRRPTGRFADPTPATVGDAPPTLFPLVVATRRGSR</sequence>
<reference evidence="2 3" key="1">
    <citation type="submission" date="2018-01" db="EMBL/GenBank/DDBJ databases">
        <title>Draft genome sequence of Jishengella endophytica.</title>
        <authorList>
            <person name="Sahin N."/>
            <person name="Ay H."/>
            <person name="Saygin H."/>
        </authorList>
    </citation>
    <scope>NUCLEOTIDE SEQUENCE [LARGE SCALE GENOMIC DNA]</scope>
    <source>
        <strain evidence="2 3">DSM 45430</strain>
    </source>
</reference>
<evidence type="ECO:0000256" key="1">
    <source>
        <dbReference type="SAM" id="MobiDB-lite"/>
    </source>
</evidence>
<evidence type="ECO:0000313" key="3">
    <source>
        <dbReference type="Proteomes" id="UP000248627"/>
    </source>
</evidence>
<keyword evidence="3" id="KW-1185">Reference proteome</keyword>
<gene>
    <name evidence="2" type="ORF">C1I93_28140</name>
</gene>
<feature type="region of interest" description="Disordered" evidence="1">
    <location>
        <begin position="39"/>
        <end position="64"/>
    </location>
</feature>
<name>A0A2W2BEG0_9ACTN</name>